<dbReference type="InterPro" id="IPR009057">
    <property type="entry name" value="Homeodomain-like_sf"/>
</dbReference>
<evidence type="ECO:0000256" key="3">
    <source>
        <dbReference type="ARBA" id="ARBA00023163"/>
    </source>
</evidence>
<name>A0ABX8SW17_9BURK</name>
<evidence type="ECO:0000313" key="7">
    <source>
        <dbReference type="Proteomes" id="UP000826050"/>
    </source>
</evidence>
<dbReference type="Proteomes" id="UP000826050">
    <property type="component" value="Chromosome"/>
</dbReference>
<dbReference type="InterPro" id="IPR050109">
    <property type="entry name" value="HTH-type_TetR-like_transc_reg"/>
</dbReference>
<feature type="domain" description="HTH tetR-type" evidence="5">
    <location>
        <begin position="14"/>
        <end position="74"/>
    </location>
</feature>
<evidence type="ECO:0000256" key="1">
    <source>
        <dbReference type="ARBA" id="ARBA00023015"/>
    </source>
</evidence>
<dbReference type="Pfam" id="PF02909">
    <property type="entry name" value="TetR_C_1"/>
    <property type="match status" value="1"/>
</dbReference>
<organism evidence="6 7">
    <name type="scientific">Alcaligenes ammonioxydans</name>
    <dbReference type="NCBI Taxonomy" id="2582914"/>
    <lineage>
        <taxon>Bacteria</taxon>
        <taxon>Pseudomonadati</taxon>
        <taxon>Pseudomonadota</taxon>
        <taxon>Betaproteobacteria</taxon>
        <taxon>Burkholderiales</taxon>
        <taxon>Alcaligenaceae</taxon>
        <taxon>Alcaligenes</taxon>
    </lineage>
</organism>
<proteinExistence type="predicted"/>
<evidence type="ECO:0000256" key="4">
    <source>
        <dbReference type="PROSITE-ProRule" id="PRU00335"/>
    </source>
</evidence>
<protein>
    <submittedName>
        <fullName evidence="6">TetR/AcrR family transcriptional regulator</fullName>
    </submittedName>
</protein>
<evidence type="ECO:0000259" key="5">
    <source>
        <dbReference type="PROSITE" id="PS50977"/>
    </source>
</evidence>
<dbReference type="SUPFAM" id="SSF48498">
    <property type="entry name" value="Tetracyclin repressor-like, C-terminal domain"/>
    <property type="match status" value="1"/>
</dbReference>
<accession>A0ABX8SW17</accession>
<evidence type="ECO:0000256" key="2">
    <source>
        <dbReference type="ARBA" id="ARBA00023125"/>
    </source>
</evidence>
<keyword evidence="7" id="KW-1185">Reference proteome</keyword>
<dbReference type="EMBL" id="CP049362">
    <property type="protein sequence ID" value="QXX79302.1"/>
    <property type="molecule type" value="Genomic_DNA"/>
</dbReference>
<dbReference type="InterPro" id="IPR004111">
    <property type="entry name" value="Repressor_TetR_C"/>
</dbReference>
<dbReference type="InterPro" id="IPR036271">
    <property type="entry name" value="Tet_transcr_reg_TetR-rel_C_sf"/>
</dbReference>
<keyword evidence="2 4" id="KW-0238">DNA-binding</keyword>
<keyword evidence="1" id="KW-0805">Transcription regulation</keyword>
<keyword evidence="3" id="KW-0804">Transcription</keyword>
<reference evidence="6 7" key="1">
    <citation type="submission" date="2020-02" db="EMBL/GenBank/DDBJ databases">
        <title>Partial ammonium oxidation to N2 by heterotrophic bacteria.</title>
        <authorList>
            <person name="Wu M."/>
        </authorList>
    </citation>
    <scope>NUCLEOTIDE SEQUENCE [LARGE SCALE GENOMIC DNA]</scope>
    <source>
        <strain evidence="6 7">HO-1</strain>
    </source>
</reference>
<dbReference type="InterPro" id="IPR001647">
    <property type="entry name" value="HTH_TetR"/>
</dbReference>
<dbReference type="PROSITE" id="PS50977">
    <property type="entry name" value="HTH_TETR_2"/>
    <property type="match status" value="1"/>
</dbReference>
<gene>
    <name evidence="6" type="ORF">FE795_09915</name>
</gene>
<dbReference type="Gene3D" id="1.10.10.60">
    <property type="entry name" value="Homeodomain-like"/>
    <property type="match status" value="1"/>
</dbReference>
<dbReference type="RefSeq" id="WP_059317573.1">
    <property type="nucleotide sequence ID" value="NZ_CP049362.1"/>
</dbReference>
<feature type="DNA-binding region" description="H-T-H motif" evidence="4">
    <location>
        <begin position="37"/>
        <end position="56"/>
    </location>
</feature>
<dbReference type="PANTHER" id="PTHR30055:SF151">
    <property type="entry name" value="TRANSCRIPTIONAL REGULATORY PROTEIN"/>
    <property type="match status" value="1"/>
</dbReference>
<dbReference type="Pfam" id="PF00440">
    <property type="entry name" value="TetR_N"/>
    <property type="match status" value="1"/>
</dbReference>
<sequence length="225" mass="25313">MAHASPLTATRTRKLNKNELVLAAVNLIEEAGDHGFSLRKLGERVGCDPMAVLYHFKSKEGLLRAMADYLSGRIQPVDRHLPWDERLYDLARQYRTLALNYPQTFQQMQRFLNTGSADYLVLEQVYGALRDAGLSDAEIPAACVGWYAALYGLIQGELSGLIRPVTSQELDELQQWPAEDIPMLRRVLPRFVHLHSEQVFKMMMELIHDGLAAHASKAATPSPDL</sequence>
<dbReference type="Gene3D" id="1.10.357.10">
    <property type="entry name" value="Tetracycline Repressor, domain 2"/>
    <property type="match status" value="1"/>
</dbReference>
<dbReference type="SUPFAM" id="SSF46689">
    <property type="entry name" value="Homeodomain-like"/>
    <property type="match status" value="1"/>
</dbReference>
<dbReference type="PANTHER" id="PTHR30055">
    <property type="entry name" value="HTH-TYPE TRANSCRIPTIONAL REGULATOR RUTR"/>
    <property type="match status" value="1"/>
</dbReference>
<evidence type="ECO:0000313" key="6">
    <source>
        <dbReference type="EMBL" id="QXX79302.1"/>
    </source>
</evidence>